<feature type="transmembrane region" description="Helical" evidence="1">
    <location>
        <begin position="129"/>
        <end position="147"/>
    </location>
</feature>
<keyword evidence="1" id="KW-1133">Transmembrane helix</keyword>
<feature type="transmembrane region" description="Helical" evidence="1">
    <location>
        <begin position="38"/>
        <end position="58"/>
    </location>
</feature>
<reference evidence="2 3" key="1">
    <citation type="submission" date="2012-01" db="EMBL/GenBank/DDBJ databases">
        <title>The Genome Sequence of Odoribacter laneus YIT 12061.</title>
        <authorList>
            <consortium name="The Broad Institute Genome Sequencing Platform"/>
            <person name="Earl A."/>
            <person name="Ward D."/>
            <person name="Feldgarden M."/>
            <person name="Gevers D."/>
            <person name="Morotomi M."/>
            <person name="Young S.K."/>
            <person name="Zeng Q."/>
            <person name="Gargeya S."/>
            <person name="Fitzgerald M."/>
            <person name="Haas B."/>
            <person name="Abouelleil A."/>
            <person name="Alvarado L."/>
            <person name="Arachchi H.M."/>
            <person name="Berlin A."/>
            <person name="Chapman S.B."/>
            <person name="Gearin G."/>
            <person name="Goldberg J."/>
            <person name="Griggs A."/>
            <person name="Gujja S."/>
            <person name="Hansen M."/>
            <person name="Heiman D."/>
            <person name="Howarth C."/>
            <person name="Larimer J."/>
            <person name="Lui A."/>
            <person name="MacDonald P.J.P."/>
            <person name="McCowen C."/>
            <person name="Montmayeur A."/>
            <person name="Murphy C."/>
            <person name="Neiman D."/>
            <person name="Pearson M."/>
            <person name="Priest M."/>
            <person name="Roberts A."/>
            <person name="Saif S."/>
            <person name="Shea T."/>
            <person name="Sisk P."/>
            <person name="Stolte C."/>
            <person name="Sykes S."/>
            <person name="Wortman J."/>
            <person name="Nusbaum C."/>
            <person name="Birren B."/>
        </authorList>
    </citation>
    <scope>NUCLEOTIDE SEQUENCE [LARGE SCALE GENOMIC DNA]</scope>
    <source>
        <strain evidence="2 3">YIT 12061</strain>
    </source>
</reference>
<dbReference type="InterPro" id="IPR005325">
    <property type="entry name" value="DUF308_memb"/>
</dbReference>
<keyword evidence="1" id="KW-0812">Transmembrane</keyword>
<feature type="transmembrane region" description="Helical" evidence="1">
    <location>
        <begin position="70"/>
        <end position="92"/>
    </location>
</feature>
<dbReference type="RefSeq" id="WP_009136313.1">
    <property type="nucleotide sequence ID" value="NZ_JH594596.1"/>
</dbReference>
<feature type="transmembrane region" description="Helical" evidence="1">
    <location>
        <begin position="12"/>
        <end position="32"/>
    </location>
</feature>
<evidence type="ECO:0000313" key="2">
    <source>
        <dbReference type="EMBL" id="EHP48802.1"/>
    </source>
</evidence>
<dbReference type="AlphaFoldDB" id="H1DFX9"/>
<comment type="caution">
    <text evidence="2">The sequence shown here is derived from an EMBL/GenBank/DDBJ whole genome shotgun (WGS) entry which is preliminary data.</text>
</comment>
<feature type="transmembrane region" description="Helical" evidence="1">
    <location>
        <begin position="153"/>
        <end position="171"/>
    </location>
</feature>
<dbReference type="HOGENOM" id="CLU_091343_1_0_10"/>
<evidence type="ECO:0008006" key="4">
    <source>
        <dbReference type="Google" id="ProtNLM"/>
    </source>
</evidence>
<protein>
    <recommendedName>
        <fullName evidence="4">Acid-resistance membrane protein</fullName>
    </recommendedName>
</protein>
<name>H1DFX9_9BACT</name>
<dbReference type="PANTHER" id="PTHR34989:SF1">
    <property type="entry name" value="PROTEIN HDED"/>
    <property type="match status" value="1"/>
</dbReference>
<dbReference type="Proteomes" id="UP000004892">
    <property type="component" value="Unassembled WGS sequence"/>
</dbReference>
<accession>H1DFX9</accession>
<dbReference type="STRING" id="742817.HMPREF9449_01165"/>
<dbReference type="Pfam" id="PF03729">
    <property type="entry name" value="DUF308"/>
    <property type="match status" value="2"/>
</dbReference>
<dbReference type="InterPro" id="IPR052712">
    <property type="entry name" value="Acid_resist_chaperone_HdeD"/>
</dbReference>
<dbReference type="eggNOG" id="COG3247">
    <property type="taxonomic scope" value="Bacteria"/>
</dbReference>
<evidence type="ECO:0000256" key="1">
    <source>
        <dbReference type="SAM" id="Phobius"/>
    </source>
</evidence>
<dbReference type="PANTHER" id="PTHR34989">
    <property type="entry name" value="PROTEIN HDED"/>
    <property type="match status" value="1"/>
</dbReference>
<gene>
    <name evidence="2" type="ORF">HMPREF9449_01165</name>
</gene>
<dbReference type="GO" id="GO:0005886">
    <property type="term" value="C:plasma membrane"/>
    <property type="evidence" value="ECO:0007669"/>
    <property type="project" value="TreeGrafter"/>
</dbReference>
<organism evidence="2 3">
    <name type="scientific">Odoribacter laneus YIT 12061</name>
    <dbReference type="NCBI Taxonomy" id="742817"/>
    <lineage>
        <taxon>Bacteria</taxon>
        <taxon>Pseudomonadati</taxon>
        <taxon>Bacteroidota</taxon>
        <taxon>Bacteroidia</taxon>
        <taxon>Bacteroidales</taxon>
        <taxon>Odoribacteraceae</taxon>
        <taxon>Odoribacter</taxon>
    </lineage>
</organism>
<feature type="transmembrane region" description="Helical" evidence="1">
    <location>
        <begin position="98"/>
        <end position="117"/>
    </location>
</feature>
<keyword evidence="3" id="KW-1185">Reference proteome</keyword>
<proteinExistence type="predicted"/>
<dbReference type="GeneID" id="98068752"/>
<sequence>MKIIYSKTTYRNAVYRALISILIGIVLIIWPHVALKTIVIVIGALFLLTGMMAFIMSYRQQQAAQRSDGLLSLNGIGSIILGILLVSIPLFFTTVLMIILGCILILAAIAQLATLAAARQFGPIAAIHYFYPIIILLAGLIVIFKPWGSAEYVVIILGATAIFYGLTDLISQYRINKLRKKAHATEQQNKMGGDSIEDTDYEEVK</sequence>
<evidence type="ECO:0000313" key="3">
    <source>
        <dbReference type="Proteomes" id="UP000004892"/>
    </source>
</evidence>
<keyword evidence="1" id="KW-0472">Membrane</keyword>
<dbReference type="EMBL" id="ADMC01000017">
    <property type="protein sequence ID" value="EHP48802.1"/>
    <property type="molecule type" value="Genomic_DNA"/>
</dbReference>
<dbReference type="PATRIC" id="fig|742817.3.peg.1236"/>